<dbReference type="Gene3D" id="3.40.50.1820">
    <property type="entry name" value="alpha/beta hydrolase"/>
    <property type="match status" value="1"/>
</dbReference>
<evidence type="ECO:0000313" key="3">
    <source>
        <dbReference type="Proteomes" id="UP001300745"/>
    </source>
</evidence>
<comment type="caution">
    <text evidence="2">The sequence shown here is derived from an EMBL/GenBank/DDBJ whole genome shotgun (WGS) entry which is preliminary data.</text>
</comment>
<dbReference type="InterPro" id="IPR029058">
    <property type="entry name" value="AB_hydrolase_fold"/>
</dbReference>
<evidence type="ECO:0000256" key="1">
    <source>
        <dbReference type="ARBA" id="ARBA00022801"/>
    </source>
</evidence>
<dbReference type="SUPFAM" id="SSF53474">
    <property type="entry name" value="alpha/beta-Hydrolases"/>
    <property type="match status" value="1"/>
</dbReference>
<dbReference type="Pfam" id="PF01083">
    <property type="entry name" value="Cutinase"/>
    <property type="match status" value="1"/>
</dbReference>
<dbReference type="EMBL" id="JAPJDO010000009">
    <property type="protein sequence ID" value="MCX2937587.1"/>
    <property type="molecule type" value="Genomic_DNA"/>
</dbReference>
<dbReference type="InterPro" id="IPR041855">
    <property type="entry name" value="Lysin_B_C_ter"/>
</dbReference>
<evidence type="ECO:0000313" key="2">
    <source>
        <dbReference type="EMBL" id="MCX2937587.1"/>
    </source>
</evidence>
<name>A0ABT3SDX4_9MYCO</name>
<reference evidence="2 3" key="1">
    <citation type="submission" date="2022-11" db="EMBL/GenBank/DDBJ databases">
        <title>Mycobacterium sp. nov.</title>
        <authorList>
            <person name="Papic B."/>
            <person name="Spicic S."/>
            <person name="Duvnjak S."/>
        </authorList>
    </citation>
    <scope>NUCLEOTIDE SEQUENCE [LARGE SCALE GENOMIC DNA]</scope>
    <source>
        <strain evidence="2 3">CVI_P4</strain>
    </source>
</reference>
<keyword evidence="1" id="KW-0378">Hydrolase</keyword>
<dbReference type="Gene3D" id="1.10.10.1120">
    <property type="entry name" value="Lysin B, C-terminal linker domain"/>
    <property type="match status" value="1"/>
</dbReference>
<dbReference type="RefSeq" id="WP_265997248.1">
    <property type="nucleotide sequence ID" value="NZ_JAPJDN010000009.1"/>
</dbReference>
<protein>
    <submittedName>
        <fullName evidence="2">Cutinase family protein</fullName>
    </submittedName>
</protein>
<dbReference type="Proteomes" id="UP001300745">
    <property type="component" value="Unassembled WGS sequence"/>
</dbReference>
<gene>
    <name evidence="2" type="ORF">ORI27_12830</name>
</gene>
<dbReference type="SMART" id="SM01110">
    <property type="entry name" value="Cutinase"/>
    <property type="match status" value="1"/>
</dbReference>
<sequence length="310" mass="33571">MSTPLWPEIRAAKNGVFWEPVGTLFTVNGTMVADPFGPGYPGDVARALIEKADGLWIWQPIGYPAAVFPMGPSVRAGRHQLISDINQRSGRIALSGYSQGAMVVDIVWRDDILSPSGSLHHRKDDVVAIVNFGDPMRCPGIANGNKYAGAAPPTKAGWPFLPDTGWPTPEQVNLQHHTTGGIAGPGNLTPAQTPDFLLSFANDGDLFACSPTGDDPWHHETEVAKDERLIFDIVQNATPETILAIAERVAKIVQRPLTEIVDMAQAIANGLVFASAGNQAPHWKYTIGWAVDYLIERGHQLRERSTDISA</sequence>
<organism evidence="2 3">
    <name type="scientific">Mycobacterium pinniadriaticum</name>
    <dbReference type="NCBI Taxonomy" id="2994102"/>
    <lineage>
        <taxon>Bacteria</taxon>
        <taxon>Bacillati</taxon>
        <taxon>Actinomycetota</taxon>
        <taxon>Actinomycetes</taxon>
        <taxon>Mycobacteriales</taxon>
        <taxon>Mycobacteriaceae</taxon>
        <taxon>Mycobacterium</taxon>
    </lineage>
</organism>
<proteinExistence type="predicted"/>
<accession>A0ABT3SDX4</accession>
<dbReference type="InterPro" id="IPR000675">
    <property type="entry name" value="Cutinase/axe"/>
</dbReference>
<keyword evidence="3" id="KW-1185">Reference proteome</keyword>